<dbReference type="Gene3D" id="2.30.180.10">
    <property type="entry name" value="FAS1 domain"/>
    <property type="match status" value="1"/>
</dbReference>
<protein>
    <submittedName>
        <fullName evidence="2">Fasciclin domain-containing protein</fullName>
    </submittedName>
</protein>
<gene>
    <name evidence="2" type="ORF">J5837_06060</name>
</gene>
<feature type="domain" description="FAS1" evidence="1">
    <location>
        <begin position="9"/>
        <end position="141"/>
    </location>
</feature>
<dbReference type="PROSITE" id="PS50213">
    <property type="entry name" value="FAS1"/>
    <property type="match status" value="1"/>
</dbReference>
<dbReference type="FunFam" id="2.30.180.10:FF:000014">
    <property type="entry name" value="Stabilin 1"/>
    <property type="match status" value="1"/>
</dbReference>
<reference evidence="2" key="2">
    <citation type="submission" date="2021-03" db="EMBL/GenBank/DDBJ databases">
        <authorList>
            <person name="Cao W."/>
        </authorList>
    </citation>
    <scope>NUCLEOTIDE SEQUENCE</scope>
    <source>
        <strain evidence="2">110414</strain>
    </source>
</reference>
<evidence type="ECO:0000259" key="1">
    <source>
        <dbReference type="PROSITE" id="PS50213"/>
    </source>
</evidence>
<dbReference type="InterPro" id="IPR036378">
    <property type="entry name" value="FAS1_dom_sf"/>
</dbReference>
<dbReference type="SUPFAM" id="SSF82153">
    <property type="entry name" value="FAS1 domain"/>
    <property type="match status" value="1"/>
</dbReference>
<evidence type="ECO:0000313" key="3">
    <source>
        <dbReference type="Proteomes" id="UP000673447"/>
    </source>
</evidence>
<accession>A0A940X3F4</accession>
<organism evidence="2 3">
    <name type="scientific">Pseudoxanthomonas helianthi</name>
    <dbReference type="NCBI Taxonomy" id="1453541"/>
    <lineage>
        <taxon>Bacteria</taxon>
        <taxon>Pseudomonadati</taxon>
        <taxon>Pseudomonadota</taxon>
        <taxon>Gammaproteobacteria</taxon>
        <taxon>Lysobacterales</taxon>
        <taxon>Lysobacteraceae</taxon>
        <taxon>Pseudoxanthomonas</taxon>
    </lineage>
</organism>
<dbReference type="EMBL" id="JAGKTC010000001">
    <property type="protein sequence ID" value="MBP3983989.1"/>
    <property type="molecule type" value="Genomic_DNA"/>
</dbReference>
<keyword evidence="3" id="KW-1185">Reference proteome</keyword>
<sequence length="148" mass="15816">MQQKEGFGQQNLLGTLKSNKSFETFANAIDKAGLAASLDGTDQYTLFAPTDEAFSALPAGALDRLLEPANKDELASLVNYHLVSGRRTTSDVGKWQAARTMHGQPAPVRVSEGQLSIAGAQVTRPDILARNGVIHGIDKVNIPESRAD</sequence>
<dbReference type="PANTHER" id="PTHR10900:SF77">
    <property type="entry name" value="FI19380P1"/>
    <property type="match status" value="1"/>
</dbReference>
<proteinExistence type="predicted"/>
<dbReference type="Pfam" id="PF02469">
    <property type="entry name" value="Fasciclin"/>
    <property type="match status" value="1"/>
</dbReference>
<dbReference type="InterPro" id="IPR000782">
    <property type="entry name" value="FAS1_domain"/>
</dbReference>
<dbReference type="SMART" id="SM00554">
    <property type="entry name" value="FAS1"/>
    <property type="match status" value="1"/>
</dbReference>
<dbReference type="RefSeq" id="WP_210535792.1">
    <property type="nucleotide sequence ID" value="NZ_JAGKTC010000001.1"/>
</dbReference>
<dbReference type="InterPro" id="IPR050904">
    <property type="entry name" value="Adhesion/Biosynth-related"/>
</dbReference>
<dbReference type="PANTHER" id="PTHR10900">
    <property type="entry name" value="PERIOSTIN-RELATED"/>
    <property type="match status" value="1"/>
</dbReference>
<evidence type="ECO:0000313" key="2">
    <source>
        <dbReference type="EMBL" id="MBP3983989.1"/>
    </source>
</evidence>
<dbReference type="AlphaFoldDB" id="A0A940X3F4"/>
<name>A0A940X3F4_9GAMM</name>
<reference evidence="2" key="1">
    <citation type="journal article" date="2016" name="Int. J. Syst. Evol. Microbiol.">
        <title>Pseudoxanthomonas helianthi sp. nov., isolated from roots of Jerusalem artichoke (Helianthus tuberosus).</title>
        <authorList>
            <person name="Kittiwongwattana C."/>
            <person name="Thawai C."/>
        </authorList>
    </citation>
    <scope>NUCLEOTIDE SEQUENCE</scope>
    <source>
        <strain evidence="2">110414</strain>
    </source>
</reference>
<comment type="caution">
    <text evidence="2">The sequence shown here is derived from an EMBL/GenBank/DDBJ whole genome shotgun (WGS) entry which is preliminary data.</text>
</comment>
<dbReference type="Proteomes" id="UP000673447">
    <property type="component" value="Unassembled WGS sequence"/>
</dbReference>